<evidence type="ECO:0000313" key="2">
    <source>
        <dbReference type="EMBL" id="RGR14301.1"/>
    </source>
</evidence>
<keyword evidence="1" id="KW-0732">Signal</keyword>
<dbReference type="RefSeq" id="WP_117859167.1">
    <property type="nucleotide sequence ID" value="NZ_JADNNX010000036.1"/>
</dbReference>
<dbReference type="Proteomes" id="UP000283310">
    <property type="component" value="Unassembled WGS sequence"/>
</dbReference>
<evidence type="ECO:0000313" key="5">
    <source>
        <dbReference type="Proteomes" id="UP000283310"/>
    </source>
</evidence>
<name>A0A413B322_BACSE</name>
<comment type="caution">
    <text evidence="3">The sequence shown here is derived from an EMBL/GenBank/DDBJ whole genome shotgun (WGS) entry which is preliminary data.</text>
</comment>
<evidence type="ECO:0000313" key="7">
    <source>
        <dbReference type="Proteomes" id="UP000285150"/>
    </source>
</evidence>
<feature type="signal peptide" evidence="1">
    <location>
        <begin position="1"/>
        <end position="21"/>
    </location>
</feature>
<sequence length="377" mass="41231">MKVRSLLVSMLCMLALSVSFASCSDDDDLLDDSGSTVALPQVRAFFLNAGTQGANNANIAFYAPNGGADFIGDIFQKQNKAKLGDLGQTMIEYNECMYVAVYGSNYLVKLNAAGVEQTRASFVDDPDLAAGIRAIAAEDGYIYASFYGGVVAKINANTLKVEKKLAIENGYNLEGVAISNNMLYVANSYKQVDGKWVYLNDVFVVDLATFTLKEKLAVATNPNVLMEEDDKIFLIAWDYSFVEEGYVLQIIDPANSNEVTNIGHATYMAADDDVVYLINSLTNWNVNPAVTTNHFSTYNIKTKTLNQSSFLKDDAPKELATTSTSMLQVNDDNGDIYIGTTYFAAGNGNIYRFKKDGTFIEKFDCGGQNPNSAVFFN</sequence>
<evidence type="ECO:0000256" key="1">
    <source>
        <dbReference type="SAM" id="SignalP"/>
    </source>
</evidence>
<accession>A0A413B322</accession>
<dbReference type="Proteomes" id="UP000283482">
    <property type="component" value="Unassembled WGS sequence"/>
</dbReference>
<dbReference type="Gene3D" id="2.130.10.10">
    <property type="entry name" value="YVTN repeat-like/Quinoprotein amine dehydrogenase"/>
    <property type="match status" value="1"/>
</dbReference>
<protein>
    <recommendedName>
        <fullName evidence="8">DUF5074 domain-containing protein</fullName>
    </recommendedName>
</protein>
<evidence type="ECO:0008006" key="8">
    <source>
        <dbReference type="Google" id="ProtNLM"/>
    </source>
</evidence>
<gene>
    <name evidence="4" type="ORF">DW889_13315</name>
    <name evidence="3" type="ORF">DWV77_15595</name>
    <name evidence="2" type="ORF">DWY65_07580</name>
</gene>
<dbReference type="Proteomes" id="UP000285150">
    <property type="component" value="Unassembled WGS sequence"/>
</dbReference>
<evidence type="ECO:0000313" key="4">
    <source>
        <dbReference type="EMBL" id="RHB26150.1"/>
    </source>
</evidence>
<dbReference type="SUPFAM" id="SSF75011">
    <property type="entry name" value="3-carboxy-cis,cis-mucoante lactonizing enzyme"/>
    <property type="match status" value="1"/>
</dbReference>
<feature type="chain" id="PRO_5036103915" description="DUF5074 domain-containing protein" evidence="1">
    <location>
        <begin position="22"/>
        <end position="377"/>
    </location>
</feature>
<dbReference type="EMBL" id="QSAF01000026">
    <property type="protein sequence ID" value="RGW31938.1"/>
    <property type="molecule type" value="Genomic_DNA"/>
</dbReference>
<evidence type="ECO:0000313" key="6">
    <source>
        <dbReference type="Proteomes" id="UP000283482"/>
    </source>
</evidence>
<proteinExistence type="predicted"/>
<dbReference type="InterPro" id="IPR015943">
    <property type="entry name" value="WD40/YVTN_repeat-like_dom_sf"/>
</dbReference>
<reference evidence="5 6" key="1">
    <citation type="submission" date="2018-08" db="EMBL/GenBank/DDBJ databases">
        <title>A genome reference for cultivated species of the human gut microbiota.</title>
        <authorList>
            <person name="Zou Y."/>
            <person name="Xue W."/>
            <person name="Luo G."/>
        </authorList>
    </citation>
    <scope>NUCLEOTIDE SEQUENCE [LARGE SCALE GENOMIC DNA]</scope>
    <source>
        <strain evidence="3 7">AF12-7</strain>
        <strain evidence="2 5">AF26-20BH</strain>
        <strain evidence="4 6">AM40-34</strain>
    </source>
</reference>
<dbReference type="EMBL" id="QRTW01000010">
    <property type="protein sequence ID" value="RGR14301.1"/>
    <property type="molecule type" value="Genomic_DNA"/>
</dbReference>
<dbReference type="AlphaFoldDB" id="A0A413B322"/>
<organism evidence="3 7">
    <name type="scientific">Bacteroides stercoris</name>
    <dbReference type="NCBI Taxonomy" id="46506"/>
    <lineage>
        <taxon>Bacteria</taxon>
        <taxon>Pseudomonadati</taxon>
        <taxon>Bacteroidota</taxon>
        <taxon>Bacteroidia</taxon>
        <taxon>Bacteroidales</taxon>
        <taxon>Bacteroidaceae</taxon>
        <taxon>Bacteroides</taxon>
    </lineage>
</organism>
<evidence type="ECO:0000313" key="3">
    <source>
        <dbReference type="EMBL" id="RGW31938.1"/>
    </source>
</evidence>
<dbReference type="EMBL" id="QSGN01000038">
    <property type="protein sequence ID" value="RHB26150.1"/>
    <property type="molecule type" value="Genomic_DNA"/>
</dbReference>
<dbReference type="PROSITE" id="PS51257">
    <property type="entry name" value="PROKAR_LIPOPROTEIN"/>
    <property type="match status" value="1"/>
</dbReference>